<name>A0A1G7FB32_9BURK</name>
<feature type="non-terminal residue" evidence="1">
    <location>
        <position position="1"/>
    </location>
</feature>
<protein>
    <submittedName>
        <fullName evidence="1">RHS repeat-associated core domain-containing protein</fullName>
    </submittedName>
</protein>
<organism evidence="1 2">
    <name type="scientific">Paracidovorax valerianellae</name>
    <dbReference type="NCBI Taxonomy" id="187868"/>
    <lineage>
        <taxon>Bacteria</taxon>
        <taxon>Pseudomonadati</taxon>
        <taxon>Pseudomonadota</taxon>
        <taxon>Betaproteobacteria</taxon>
        <taxon>Burkholderiales</taxon>
        <taxon>Comamonadaceae</taxon>
        <taxon>Paracidovorax</taxon>
    </lineage>
</organism>
<evidence type="ECO:0000313" key="1">
    <source>
        <dbReference type="EMBL" id="SDE73074.1"/>
    </source>
</evidence>
<dbReference type="PANTHER" id="PTHR32305:SF15">
    <property type="entry name" value="PROTEIN RHSA-RELATED"/>
    <property type="match status" value="1"/>
</dbReference>
<dbReference type="NCBIfam" id="TIGR03696">
    <property type="entry name" value="Rhs_assc_core"/>
    <property type="match status" value="1"/>
</dbReference>
<dbReference type="PRINTS" id="PR00394">
    <property type="entry name" value="RHSPROTEIN"/>
</dbReference>
<dbReference type="Gene3D" id="2.180.10.10">
    <property type="entry name" value="RHS repeat-associated core"/>
    <property type="match status" value="1"/>
</dbReference>
<dbReference type="PANTHER" id="PTHR32305">
    <property type="match status" value="1"/>
</dbReference>
<dbReference type="InterPro" id="IPR050708">
    <property type="entry name" value="T6SS_VgrG/RHS"/>
</dbReference>
<dbReference type="STRING" id="187868.SAMN05192589_1281"/>
<evidence type="ECO:0000313" key="2">
    <source>
        <dbReference type="Proteomes" id="UP000198781"/>
    </source>
</evidence>
<dbReference type="Proteomes" id="UP000198781">
    <property type="component" value="Unassembled WGS sequence"/>
</dbReference>
<proteinExistence type="predicted"/>
<dbReference type="AlphaFoldDB" id="A0A1G7FB32"/>
<dbReference type="OrthoDB" id="5445630at2"/>
<dbReference type="EMBL" id="FMZC01000028">
    <property type="protein sequence ID" value="SDE73074.1"/>
    <property type="molecule type" value="Genomic_DNA"/>
</dbReference>
<dbReference type="RefSeq" id="WP_139160520.1">
    <property type="nucleotide sequence ID" value="NZ_FMZC01000028.1"/>
</dbReference>
<accession>A0A1G7FB32</accession>
<dbReference type="InterPro" id="IPR022385">
    <property type="entry name" value="Rhs_assc_core"/>
</dbReference>
<gene>
    <name evidence="1" type="ORF">SAMN05192589_1281</name>
</gene>
<reference evidence="1 2" key="1">
    <citation type="submission" date="2016-10" db="EMBL/GenBank/DDBJ databases">
        <authorList>
            <person name="de Groot N.N."/>
        </authorList>
    </citation>
    <scope>NUCLEOTIDE SEQUENCE [LARGE SCALE GENOMIC DNA]</scope>
    <source>
        <strain evidence="1 2">DSM 16619</strain>
    </source>
</reference>
<keyword evidence="2" id="KW-1185">Reference proteome</keyword>
<sequence>TRKGDSFLHYGVDGRIAKAGPNADPASALAVSYTYNALGQRVFKSDARLSGASNPALTTQTVYAEDGIGSTVLGQYGSRRSADSAAPAGEMDNTEIIYLPTAAGPMPVAAQINGRLYAIDADHLNTPRRLTNTQGQVAWQWLITGFGEANPTTGATGYAQSGQGNAAYAEAVKFDLRYPGQVWDDETQLAYNLNRYYDQVSGRYIQADPIGLDGGWNRFGYVGGDPLNAVDPQGLNAVMIANRAAAWVQGAYYRYGPAITEFIAGASGVNGAVVSPMSPLVAQIPTAVSRMTPVVQGIAHGIESGAYCAAKETTDLYRVVSRAELESVAKFGGFSPGPGAMGNKWFAESATDAAAWGKKFYSFDKEAVFTLRVEIPNALASQMMRVPKLDGIGPARSADGQLLQQINSRMNINAFTGNLLP</sequence>